<name>A0A9D4PMT4_RHISA</name>
<organism evidence="2 3">
    <name type="scientific">Rhipicephalus sanguineus</name>
    <name type="common">Brown dog tick</name>
    <name type="synonym">Ixodes sanguineus</name>
    <dbReference type="NCBI Taxonomy" id="34632"/>
    <lineage>
        <taxon>Eukaryota</taxon>
        <taxon>Metazoa</taxon>
        <taxon>Ecdysozoa</taxon>
        <taxon>Arthropoda</taxon>
        <taxon>Chelicerata</taxon>
        <taxon>Arachnida</taxon>
        <taxon>Acari</taxon>
        <taxon>Parasitiformes</taxon>
        <taxon>Ixodida</taxon>
        <taxon>Ixodoidea</taxon>
        <taxon>Ixodidae</taxon>
        <taxon>Rhipicephalinae</taxon>
        <taxon>Rhipicephalus</taxon>
        <taxon>Rhipicephalus</taxon>
    </lineage>
</organism>
<accession>A0A9D4PMT4</accession>
<reference evidence="2" key="2">
    <citation type="submission" date="2021-09" db="EMBL/GenBank/DDBJ databases">
        <authorList>
            <person name="Jia N."/>
            <person name="Wang J."/>
            <person name="Shi W."/>
            <person name="Du L."/>
            <person name="Sun Y."/>
            <person name="Zhan W."/>
            <person name="Jiang J."/>
            <person name="Wang Q."/>
            <person name="Zhang B."/>
            <person name="Ji P."/>
            <person name="Sakyi L.B."/>
            <person name="Cui X."/>
            <person name="Yuan T."/>
            <person name="Jiang B."/>
            <person name="Yang W."/>
            <person name="Lam T.T.-Y."/>
            <person name="Chang Q."/>
            <person name="Ding S."/>
            <person name="Wang X."/>
            <person name="Zhu J."/>
            <person name="Ruan X."/>
            <person name="Zhao L."/>
            <person name="Wei J."/>
            <person name="Que T."/>
            <person name="Du C."/>
            <person name="Cheng J."/>
            <person name="Dai P."/>
            <person name="Han X."/>
            <person name="Huang E."/>
            <person name="Gao Y."/>
            <person name="Liu J."/>
            <person name="Shao H."/>
            <person name="Ye R."/>
            <person name="Li L."/>
            <person name="Wei W."/>
            <person name="Wang X."/>
            <person name="Wang C."/>
            <person name="Huo Q."/>
            <person name="Li W."/>
            <person name="Guo W."/>
            <person name="Chen H."/>
            <person name="Chen S."/>
            <person name="Zhou L."/>
            <person name="Zhou L."/>
            <person name="Ni X."/>
            <person name="Tian J."/>
            <person name="Zhou Y."/>
            <person name="Sheng Y."/>
            <person name="Liu T."/>
            <person name="Pan Y."/>
            <person name="Xia L."/>
            <person name="Li J."/>
            <person name="Zhao F."/>
            <person name="Cao W."/>
        </authorList>
    </citation>
    <scope>NUCLEOTIDE SEQUENCE</scope>
    <source>
        <strain evidence="2">Rsan-2018</strain>
        <tissue evidence="2">Larvae</tissue>
    </source>
</reference>
<feature type="region of interest" description="Disordered" evidence="1">
    <location>
        <begin position="108"/>
        <end position="130"/>
    </location>
</feature>
<keyword evidence="3" id="KW-1185">Reference proteome</keyword>
<sequence>MVAPCCRHYNLATRFSITPRWLPPRFRRRPPFSPPRALQPYHGPAGYASSRIFFSRLERPTCLRPAVEPCCCTAWARKDNVFSMRFHRRPPHPSYRRLSRWPPPLPQPVKSKTVACPPSKKQQRRVSQTYTTRPARFWNISPARATFA</sequence>
<evidence type="ECO:0000256" key="1">
    <source>
        <dbReference type="SAM" id="MobiDB-lite"/>
    </source>
</evidence>
<evidence type="ECO:0000313" key="2">
    <source>
        <dbReference type="EMBL" id="KAH7944481.1"/>
    </source>
</evidence>
<protein>
    <submittedName>
        <fullName evidence="2">Uncharacterized protein</fullName>
    </submittedName>
</protein>
<gene>
    <name evidence="2" type="ORF">HPB52_020184</name>
</gene>
<evidence type="ECO:0000313" key="3">
    <source>
        <dbReference type="Proteomes" id="UP000821837"/>
    </source>
</evidence>
<reference evidence="2" key="1">
    <citation type="journal article" date="2020" name="Cell">
        <title>Large-Scale Comparative Analyses of Tick Genomes Elucidate Their Genetic Diversity and Vector Capacities.</title>
        <authorList>
            <consortium name="Tick Genome and Microbiome Consortium (TIGMIC)"/>
            <person name="Jia N."/>
            <person name="Wang J."/>
            <person name="Shi W."/>
            <person name="Du L."/>
            <person name="Sun Y."/>
            <person name="Zhan W."/>
            <person name="Jiang J.F."/>
            <person name="Wang Q."/>
            <person name="Zhang B."/>
            <person name="Ji P."/>
            <person name="Bell-Sakyi L."/>
            <person name="Cui X.M."/>
            <person name="Yuan T.T."/>
            <person name="Jiang B.G."/>
            <person name="Yang W.F."/>
            <person name="Lam T.T."/>
            <person name="Chang Q.C."/>
            <person name="Ding S.J."/>
            <person name="Wang X.J."/>
            <person name="Zhu J.G."/>
            <person name="Ruan X.D."/>
            <person name="Zhao L."/>
            <person name="Wei J.T."/>
            <person name="Ye R.Z."/>
            <person name="Que T.C."/>
            <person name="Du C.H."/>
            <person name="Zhou Y.H."/>
            <person name="Cheng J.X."/>
            <person name="Dai P.F."/>
            <person name="Guo W.B."/>
            <person name="Han X.H."/>
            <person name="Huang E.J."/>
            <person name="Li L.F."/>
            <person name="Wei W."/>
            <person name="Gao Y.C."/>
            <person name="Liu J.Z."/>
            <person name="Shao H.Z."/>
            <person name="Wang X."/>
            <person name="Wang C.C."/>
            <person name="Yang T.C."/>
            <person name="Huo Q.B."/>
            <person name="Li W."/>
            <person name="Chen H.Y."/>
            <person name="Chen S.E."/>
            <person name="Zhou L.G."/>
            <person name="Ni X.B."/>
            <person name="Tian J.H."/>
            <person name="Sheng Y."/>
            <person name="Liu T."/>
            <person name="Pan Y.S."/>
            <person name="Xia L.Y."/>
            <person name="Li J."/>
            <person name="Zhao F."/>
            <person name="Cao W.C."/>
        </authorList>
    </citation>
    <scope>NUCLEOTIDE SEQUENCE</scope>
    <source>
        <strain evidence="2">Rsan-2018</strain>
    </source>
</reference>
<dbReference type="Proteomes" id="UP000821837">
    <property type="component" value="Unassembled WGS sequence"/>
</dbReference>
<comment type="caution">
    <text evidence="2">The sequence shown here is derived from an EMBL/GenBank/DDBJ whole genome shotgun (WGS) entry which is preliminary data.</text>
</comment>
<dbReference type="AlphaFoldDB" id="A0A9D4PMT4"/>
<dbReference type="EMBL" id="JABSTV010001253">
    <property type="protein sequence ID" value="KAH7944481.1"/>
    <property type="molecule type" value="Genomic_DNA"/>
</dbReference>
<proteinExistence type="predicted"/>